<sequence length="255" mass="29496">MLIDELISVERIRSYEVVFHPADDAELMGVYLWNAHVCGALYPLISAVEVSLRNAIDHALMAELGEFWWVGNRLRYRSFGSGNPPPQAMQVIRANFTKATNSYIIDQRRRHKRRGRVEPLHNDVIGKTEFSTWQFMLDAEFLGRGLIWPKLLSIVFRGPWPTRQASVLLTRVRGLVFMLREFRNRLFHNEPAWKGYGVKSEADALAHLQEQIRKVEGLLALIHPECLRLLRLSGLLRAAQRACTQGAIRRFQRRL</sequence>
<dbReference type="GO" id="GO:0008233">
    <property type="term" value="F:peptidase activity"/>
    <property type="evidence" value="ECO:0007669"/>
    <property type="project" value="UniProtKB-KW"/>
</dbReference>
<keyword evidence="1" id="KW-0645">Protease</keyword>
<keyword evidence="2" id="KW-1185">Reference proteome</keyword>
<evidence type="ECO:0000313" key="1">
    <source>
        <dbReference type="EMBL" id="KXU34056.1"/>
    </source>
</evidence>
<organism evidence="1 2">
    <name type="scientific">Cephaloticoccus primus</name>
    <dbReference type="NCBI Taxonomy" id="1548207"/>
    <lineage>
        <taxon>Bacteria</taxon>
        <taxon>Pseudomonadati</taxon>
        <taxon>Verrucomicrobiota</taxon>
        <taxon>Opitutia</taxon>
        <taxon>Opitutales</taxon>
        <taxon>Opitutaceae</taxon>
        <taxon>Cephaloticoccus</taxon>
    </lineage>
</organism>
<dbReference type="EMBL" id="LSZQ01000069">
    <property type="protein sequence ID" value="KXU34056.1"/>
    <property type="molecule type" value="Genomic_DNA"/>
</dbReference>
<protein>
    <submittedName>
        <fullName evidence="1">CAAX protease</fullName>
    </submittedName>
</protein>
<accession>A0A139SHN2</accession>
<keyword evidence="1" id="KW-0378">Hydrolase</keyword>
<name>A0A139SHN2_9BACT</name>
<dbReference type="AlphaFoldDB" id="A0A139SHN2"/>
<dbReference type="Proteomes" id="UP000070058">
    <property type="component" value="Unassembled WGS sequence"/>
</dbReference>
<proteinExistence type="predicted"/>
<evidence type="ECO:0000313" key="2">
    <source>
        <dbReference type="Proteomes" id="UP000070058"/>
    </source>
</evidence>
<gene>
    <name evidence="1" type="ORF">AXK11_08970</name>
</gene>
<reference evidence="2" key="1">
    <citation type="submission" date="2016-02" db="EMBL/GenBank/DDBJ databases">
        <authorList>
            <person name="Sanders J.G."/>
            <person name="Lin J.Y."/>
            <person name="Wertz J.T."/>
            <person name="Russell J.A."/>
            <person name="Moreau C.S."/>
            <person name="Powell S."/>
        </authorList>
    </citation>
    <scope>NUCLEOTIDE SEQUENCE [LARGE SCALE GENOMIC DNA]</scope>
    <source>
        <strain evidence="2">CAG34</strain>
    </source>
</reference>
<comment type="caution">
    <text evidence="1">The sequence shown here is derived from an EMBL/GenBank/DDBJ whole genome shotgun (WGS) entry which is preliminary data.</text>
</comment>
<dbReference type="GO" id="GO:0006508">
    <property type="term" value="P:proteolysis"/>
    <property type="evidence" value="ECO:0007669"/>
    <property type="project" value="UniProtKB-KW"/>
</dbReference>